<dbReference type="InterPro" id="IPR017938">
    <property type="entry name" value="Riboflavin_synthase-like_b-brl"/>
</dbReference>
<evidence type="ECO:0000256" key="1">
    <source>
        <dbReference type="ARBA" id="ARBA00035644"/>
    </source>
</evidence>
<gene>
    <name evidence="3" type="ORF">DI616_16700</name>
</gene>
<sequence>MTLYTAEARLILDQPDIVVSKVCDHLLTHGAKVRRDETGRRQLSFSWGDCEIEVEESHAILRVAAPTTMGVGIVQETVSSHLIEYSEALADEIVWSDRATTSLPVWFCACTVIETRQLTPHMLRIRFRGDNLERYDSLRNLHMRLMFPLNDGEAPEWPTTGANGVTHYPPADILAIRKYTFRNIDVAAGTFDVDFVLHDNPGPGASFAARARIGDVIGLGGPGGSSAPLDRSWYLLVGDETALPAISRLLEALPPDARGRAIIEVDSSEEWQRLTAPQNFEFQWLYRNGENPGDADRLADAVRSTQLPSADESRFVWVGCEYDDFKTIRDYVRNDCGLSKHESLIVSYWRRSVSG</sequence>
<dbReference type="CDD" id="cd06193">
    <property type="entry name" value="siderophore_interacting"/>
    <property type="match status" value="1"/>
</dbReference>
<dbReference type="Pfam" id="PF04954">
    <property type="entry name" value="SIP"/>
    <property type="match status" value="1"/>
</dbReference>
<organism evidence="3 4">
    <name type="scientific">Paracoccus denitrificans</name>
    <dbReference type="NCBI Taxonomy" id="266"/>
    <lineage>
        <taxon>Bacteria</taxon>
        <taxon>Pseudomonadati</taxon>
        <taxon>Pseudomonadota</taxon>
        <taxon>Alphaproteobacteria</taxon>
        <taxon>Rhodobacterales</taxon>
        <taxon>Paracoccaceae</taxon>
        <taxon>Paracoccus</taxon>
    </lineage>
</organism>
<dbReference type="InterPro" id="IPR039374">
    <property type="entry name" value="SIP_fam"/>
</dbReference>
<dbReference type="PANTHER" id="PTHR30157:SF0">
    <property type="entry name" value="NADPH-DEPENDENT FERRIC-CHELATE REDUCTASE"/>
    <property type="match status" value="1"/>
</dbReference>
<dbReference type="Gene3D" id="2.40.30.10">
    <property type="entry name" value="Translation factors"/>
    <property type="match status" value="1"/>
</dbReference>
<dbReference type="Gene3D" id="3.40.50.80">
    <property type="entry name" value="Nucleotide-binding domain of ferredoxin-NADP reductase (FNR) module"/>
    <property type="match status" value="1"/>
</dbReference>
<accession>A0A533I5A9</accession>
<dbReference type="Proteomes" id="UP000315344">
    <property type="component" value="Unassembled WGS sequence"/>
</dbReference>
<evidence type="ECO:0000259" key="2">
    <source>
        <dbReference type="PROSITE" id="PS51384"/>
    </source>
</evidence>
<name>A0A533I5A9_PARDE</name>
<reference evidence="3 4" key="1">
    <citation type="journal article" date="2017" name="Nat. Commun.">
        <title>In situ click chemistry generation of cyclooxygenase-2 inhibitors.</title>
        <authorList>
            <person name="Bhardwaj A."/>
            <person name="Kaur J."/>
            <person name="Wuest M."/>
            <person name="Wuest F."/>
        </authorList>
    </citation>
    <scope>NUCLEOTIDE SEQUENCE [LARGE SCALE GENOMIC DNA]</scope>
    <source>
        <strain evidence="3">S2_012_000_R3_94</strain>
    </source>
</reference>
<dbReference type="SUPFAM" id="SSF63380">
    <property type="entry name" value="Riboflavin synthase domain-like"/>
    <property type="match status" value="1"/>
</dbReference>
<dbReference type="Pfam" id="PF09981">
    <property type="entry name" value="DUF2218"/>
    <property type="match status" value="1"/>
</dbReference>
<evidence type="ECO:0000313" key="3">
    <source>
        <dbReference type="EMBL" id="TKW65012.1"/>
    </source>
</evidence>
<dbReference type="PROSITE" id="PS51384">
    <property type="entry name" value="FAD_FR"/>
    <property type="match status" value="1"/>
</dbReference>
<dbReference type="Pfam" id="PF08021">
    <property type="entry name" value="FAD_binding_9"/>
    <property type="match status" value="1"/>
</dbReference>
<dbReference type="InterPro" id="IPR007037">
    <property type="entry name" value="SIP_rossman_dom"/>
</dbReference>
<protein>
    <submittedName>
        <fullName evidence="3">Siderophore-interacting protein</fullName>
    </submittedName>
</protein>
<evidence type="ECO:0000313" key="4">
    <source>
        <dbReference type="Proteomes" id="UP000315344"/>
    </source>
</evidence>
<comment type="caution">
    <text evidence="3">The sequence shown here is derived from an EMBL/GenBank/DDBJ whole genome shotgun (WGS) entry which is preliminary data.</text>
</comment>
<dbReference type="InterPro" id="IPR014543">
    <property type="entry name" value="UCP028291"/>
</dbReference>
<dbReference type="InterPro" id="IPR013113">
    <property type="entry name" value="SIP_FAD-bd"/>
</dbReference>
<dbReference type="GO" id="GO:0016491">
    <property type="term" value="F:oxidoreductase activity"/>
    <property type="evidence" value="ECO:0007669"/>
    <property type="project" value="InterPro"/>
</dbReference>
<dbReference type="InterPro" id="IPR039261">
    <property type="entry name" value="FNR_nucleotide-bd"/>
</dbReference>
<feature type="domain" description="FAD-binding FR-type" evidence="2">
    <location>
        <begin position="105"/>
        <end position="229"/>
    </location>
</feature>
<dbReference type="InterPro" id="IPR017927">
    <property type="entry name" value="FAD-bd_FR_type"/>
</dbReference>
<proteinExistence type="inferred from homology"/>
<dbReference type="EMBL" id="VAFL01000017">
    <property type="protein sequence ID" value="TKW65012.1"/>
    <property type="molecule type" value="Genomic_DNA"/>
</dbReference>
<dbReference type="AlphaFoldDB" id="A0A533I5A9"/>
<dbReference type="Gene3D" id="3.30.310.50">
    <property type="entry name" value="Alpha-D-phosphohexomutase, C-terminal domain"/>
    <property type="match status" value="1"/>
</dbReference>
<comment type="similarity">
    <text evidence="1">Belongs to the SIP oxidoreductase family.</text>
</comment>
<dbReference type="PANTHER" id="PTHR30157">
    <property type="entry name" value="FERRIC REDUCTASE, NADPH-DEPENDENT"/>
    <property type="match status" value="1"/>
</dbReference>